<evidence type="ECO:0000313" key="1">
    <source>
        <dbReference type="EMBL" id="SPF50064.1"/>
    </source>
</evidence>
<protein>
    <submittedName>
        <fullName evidence="1">Uncharacterized protein</fullName>
    </submittedName>
</protein>
<name>A0A2U3LDR0_9FIRM</name>
<gene>
    <name evidence="1" type="ORF">SBF1_470007</name>
</gene>
<dbReference type="EMBL" id="OMOF01000412">
    <property type="protein sequence ID" value="SPF50064.1"/>
    <property type="molecule type" value="Genomic_DNA"/>
</dbReference>
<organism evidence="1 2">
    <name type="scientific">Candidatus Desulfosporosinus infrequens</name>
    <dbReference type="NCBI Taxonomy" id="2043169"/>
    <lineage>
        <taxon>Bacteria</taxon>
        <taxon>Bacillati</taxon>
        <taxon>Bacillota</taxon>
        <taxon>Clostridia</taxon>
        <taxon>Eubacteriales</taxon>
        <taxon>Desulfitobacteriaceae</taxon>
        <taxon>Desulfosporosinus</taxon>
    </lineage>
</organism>
<dbReference type="Proteomes" id="UP000238916">
    <property type="component" value="Unassembled WGS sequence"/>
</dbReference>
<accession>A0A2U3LDR0</accession>
<dbReference type="AlphaFoldDB" id="A0A2U3LDR0"/>
<sequence>MEIVSRKDLFTTNLSVKGLRRMPINDIMLKAKSEDALTDLIAS</sequence>
<proteinExistence type="predicted"/>
<evidence type="ECO:0000313" key="2">
    <source>
        <dbReference type="Proteomes" id="UP000238916"/>
    </source>
</evidence>
<reference evidence="2" key="1">
    <citation type="submission" date="2018-02" db="EMBL/GenBank/DDBJ databases">
        <authorList>
            <person name="Hausmann B."/>
        </authorList>
    </citation>
    <scope>NUCLEOTIDE SEQUENCE [LARGE SCALE GENOMIC DNA]</scope>
    <source>
        <strain evidence="2">Peat soil MAG SbF1</strain>
    </source>
</reference>